<evidence type="ECO:0000256" key="3">
    <source>
        <dbReference type="SAM" id="Phobius"/>
    </source>
</evidence>
<protein>
    <recommendedName>
        <fullName evidence="6">Major facilitator superfamily (MFS) profile domain-containing protein</fullName>
    </recommendedName>
</protein>
<keyword evidence="3" id="KW-0812">Transmembrane</keyword>
<dbReference type="PANTHER" id="PTHR11388">
    <property type="entry name" value="ORGANIC ANION TRANSPORTER"/>
    <property type="match status" value="1"/>
</dbReference>
<keyword evidence="1" id="KW-1015">Disulfide bond</keyword>
<keyword evidence="3" id="KW-0472">Membrane</keyword>
<feature type="region of interest" description="Disordered" evidence="2">
    <location>
        <begin position="1"/>
        <end position="24"/>
    </location>
</feature>
<feature type="transmembrane region" description="Helical" evidence="3">
    <location>
        <begin position="56"/>
        <end position="76"/>
    </location>
</feature>
<dbReference type="Gene3D" id="1.20.1250.20">
    <property type="entry name" value="MFS general substrate transporter like domains"/>
    <property type="match status" value="1"/>
</dbReference>
<dbReference type="Pfam" id="PF03137">
    <property type="entry name" value="OATP"/>
    <property type="match status" value="1"/>
</dbReference>
<dbReference type="STRING" id="947166.A0A1D1VQV2"/>
<dbReference type="PANTHER" id="PTHR11388:SF76">
    <property type="entry name" value="SOLUTE CARRIER ORGANIC ANION TRANSPORTER FAMILY MEMBER"/>
    <property type="match status" value="1"/>
</dbReference>
<dbReference type="GO" id="GO:0015347">
    <property type="term" value="F:sodium-independent organic anion transmembrane transporter activity"/>
    <property type="evidence" value="ECO:0007669"/>
    <property type="project" value="TreeGrafter"/>
</dbReference>
<keyword evidence="5" id="KW-1185">Reference proteome</keyword>
<evidence type="ECO:0000256" key="2">
    <source>
        <dbReference type="SAM" id="MobiDB-lite"/>
    </source>
</evidence>
<evidence type="ECO:0000313" key="5">
    <source>
        <dbReference type="Proteomes" id="UP000186922"/>
    </source>
</evidence>
<dbReference type="OrthoDB" id="5062115at2759"/>
<name>A0A1D1VQV2_RAMVA</name>
<sequence length="274" mass="29950">MDQQRNLSRRHLDRPRAIVDPDPEFPTRNDLIVPRNPETKRPHGWYSKITMHFHNLNGFIVVFAGCLFFYGMSVSYTNSMLVSIQRRFGFSTTQIGLILAMTEVGHICAALLVAHLVGNRHRPLWICIGGVLEGLALLLFAAPEIIFPRHLPRNLNRTASDRPPLCLAASSDLVSNISMTRPLCGQNTIGKSTDGPLAVFLTANILSGVGSTTPLILGLPYVDDNCPANTVSLYYGFALAGRLIGPLVGFGVGAACSTVYIDFTTPPFPPSDFR</sequence>
<proteinExistence type="predicted"/>
<accession>A0A1D1VQV2</accession>
<feature type="transmembrane region" description="Helical" evidence="3">
    <location>
        <begin position="97"/>
        <end position="117"/>
    </location>
</feature>
<evidence type="ECO:0000256" key="1">
    <source>
        <dbReference type="ARBA" id="ARBA00023157"/>
    </source>
</evidence>
<evidence type="ECO:0008006" key="6">
    <source>
        <dbReference type="Google" id="ProtNLM"/>
    </source>
</evidence>
<dbReference type="EMBL" id="BDGG01000007">
    <property type="protein sequence ID" value="GAV01324.1"/>
    <property type="molecule type" value="Genomic_DNA"/>
</dbReference>
<dbReference type="SUPFAM" id="SSF103473">
    <property type="entry name" value="MFS general substrate transporter"/>
    <property type="match status" value="1"/>
</dbReference>
<reference evidence="4 5" key="1">
    <citation type="journal article" date="2016" name="Nat. Commun.">
        <title>Extremotolerant tardigrade genome and improved radiotolerance of human cultured cells by tardigrade-unique protein.</title>
        <authorList>
            <person name="Hashimoto T."/>
            <person name="Horikawa D.D."/>
            <person name="Saito Y."/>
            <person name="Kuwahara H."/>
            <person name="Kozuka-Hata H."/>
            <person name="Shin-I T."/>
            <person name="Minakuchi Y."/>
            <person name="Ohishi K."/>
            <person name="Motoyama A."/>
            <person name="Aizu T."/>
            <person name="Enomoto A."/>
            <person name="Kondo K."/>
            <person name="Tanaka S."/>
            <person name="Hara Y."/>
            <person name="Koshikawa S."/>
            <person name="Sagara H."/>
            <person name="Miura T."/>
            <person name="Yokobori S."/>
            <person name="Miyagawa K."/>
            <person name="Suzuki Y."/>
            <person name="Kubo T."/>
            <person name="Oyama M."/>
            <person name="Kohara Y."/>
            <person name="Fujiyama A."/>
            <person name="Arakawa K."/>
            <person name="Katayama T."/>
            <person name="Toyoda A."/>
            <person name="Kunieda T."/>
        </authorList>
    </citation>
    <scope>NUCLEOTIDE SEQUENCE [LARGE SCALE GENOMIC DNA]</scope>
    <source>
        <strain evidence="4 5">YOKOZUNA-1</strain>
    </source>
</reference>
<comment type="caution">
    <text evidence="4">The sequence shown here is derived from an EMBL/GenBank/DDBJ whole genome shotgun (WGS) entry which is preliminary data.</text>
</comment>
<dbReference type="Proteomes" id="UP000186922">
    <property type="component" value="Unassembled WGS sequence"/>
</dbReference>
<dbReference type="InterPro" id="IPR036259">
    <property type="entry name" value="MFS_trans_sf"/>
</dbReference>
<dbReference type="InterPro" id="IPR004156">
    <property type="entry name" value="OATP"/>
</dbReference>
<keyword evidence="3" id="KW-1133">Transmembrane helix</keyword>
<gene>
    <name evidence="4" type="primary">RvY_12057</name>
    <name evidence="4" type="synonym">RvY_12057.2</name>
    <name evidence="4" type="ORF">RvY_12057-2</name>
</gene>
<dbReference type="GO" id="GO:0016323">
    <property type="term" value="C:basolateral plasma membrane"/>
    <property type="evidence" value="ECO:0007669"/>
    <property type="project" value="TreeGrafter"/>
</dbReference>
<organism evidence="4 5">
    <name type="scientific">Ramazzottius varieornatus</name>
    <name type="common">Water bear</name>
    <name type="synonym">Tardigrade</name>
    <dbReference type="NCBI Taxonomy" id="947166"/>
    <lineage>
        <taxon>Eukaryota</taxon>
        <taxon>Metazoa</taxon>
        <taxon>Ecdysozoa</taxon>
        <taxon>Tardigrada</taxon>
        <taxon>Eutardigrada</taxon>
        <taxon>Parachela</taxon>
        <taxon>Hypsibioidea</taxon>
        <taxon>Ramazzottiidae</taxon>
        <taxon>Ramazzottius</taxon>
    </lineage>
</organism>
<dbReference type="GO" id="GO:0043252">
    <property type="term" value="P:sodium-independent organic anion transport"/>
    <property type="evidence" value="ECO:0007669"/>
    <property type="project" value="TreeGrafter"/>
</dbReference>
<evidence type="ECO:0000313" key="4">
    <source>
        <dbReference type="EMBL" id="GAV01324.1"/>
    </source>
</evidence>
<dbReference type="AlphaFoldDB" id="A0A1D1VQV2"/>
<feature type="transmembrane region" description="Helical" evidence="3">
    <location>
        <begin position="123"/>
        <end position="147"/>
    </location>
</feature>